<comment type="caution">
    <text evidence="3">The sequence shown here is derived from an EMBL/GenBank/DDBJ whole genome shotgun (WGS) entry which is preliminary data.</text>
</comment>
<reference evidence="4" key="1">
    <citation type="journal article" date="2019" name="Int. J. Syst. Evol. Microbiol.">
        <title>The Global Catalogue of Microorganisms (GCM) 10K type strain sequencing project: providing services to taxonomists for standard genome sequencing and annotation.</title>
        <authorList>
            <consortium name="The Broad Institute Genomics Platform"/>
            <consortium name="The Broad Institute Genome Sequencing Center for Infectious Disease"/>
            <person name="Wu L."/>
            <person name="Ma J."/>
        </authorList>
    </citation>
    <scope>NUCLEOTIDE SEQUENCE [LARGE SCALE GENOMIC DNA]</scope>
    <source>
        <strain evidence="4">CCM 7640</strain>
    </source>
</reference>
<feature type="domain" description="Solute-binding protein family 5" evidence="2">
    <location>
        <begin position="68"/>
        <end position="403"/>
    </location>
</feature>
<evidence type="ECO:0000259" key="2">
    <source>
        <dbReference type="Pfam" id="PF00496"/>
    </source>
</evidence>
<dbReference type="InterPro" id="IPR039424">
    <property type="entry name" value="SBP_5"/>
</dbReference>
<evidence type="ECO:0000313" key="3">
    <source>
        <dbReference type="EMBL" id="GGD65350.1"/>
    </source>
</evidence>
<dbReference type="Pfam" id="PF00496">
    <property type="entry name" value="SBP_bac_5"/>
    <property type="match status" value="1"/>
</dbReference>
<organism evidence="3 4">
    <name type="scientific">Microbacterium murale</name>
    <dbReference type="NCBI Taxonomy" id="1081040"/>
    <lineage>
        <taxon>Bacteria</taxon>
        <taxon>Bacillati</taxon>
        <taxon>Actinomycetota</taxon>
        <taxon>Actinomycetes</taxon>
        <taxon>Micrococcales</taxon>
        <taxon>Microbacteriaceae</taxon>
        <taxon>Microbacterium</taxon>
    </lineage>
</organism>
<dbReference type="CDD" id="cd08496">
    <property type="entry name" value="PBP2_NikA_DppA_OppA_like_9"/>
    <property type="match status" value="1"/>
</dbReference>
<dbReference type="PANTHER" id="PTHR30290">
    <property type="entry name" value="PERIPLASMIC BINDING COMPONENT OF ABC TRANSPORTER"/>
    <property type="match status" value="1"/>
</dbReference>
<gene>
    <name evidence="3" type="ORF">GCM10007269_05710</name>
</gene>
<proteinExistence type="predicted"/>
<dbReference type="Proteomes" id="UP000629365">
    <property type="component" value="Unassembled WGS sequence"/>
</dbReference>
<accession>A0ABQ1RBX3</accession>
<dbReference type="Gene3D" id="3.10.105.10">
    <property type="entry name" value="Dipeptide-binding Protein, Domain 3"/>
    <property type="match status" value="1"/>
</dbReference>
<dbReference type="SUPFAM" id="SSF53850">
    <property type="entry name" value="Periplasmic binding protein-like II"/>
    <property type="match status" value="1"/>
</dbReference>
<dbReference type="EMBL" id="BMCM01000001">
    <property type="protein sequence ID" value="GGD65350.1"/>
    <property type="molecule type" value="Genomic_DNA"/>
</dbReference>
<protein>
    <submittedName>
        <fullName evidence="3">Peptide ABC transporter permease</fullName>
    </submittedName>
</protein>
<dbReference type="PANTHER" id="PTHR30290:SF38">
    <property type="entry name" value="D,D-DIPEPTIDE-BINDING PERIPLASMIC PROTEIN DDPA-RELATED"/>
    <property type="match status" value="1"/>
</dbReference>
<dbReference type="InterPro" id="IPR000914">
    <property type="entry name" value="SBP_5_dom"/>
</dbReference>
<dbReference type="Gene3D" id="3.40.190.10">
    <property type="entry name" value="Periplasmic binding protein-like II"/>
    <property type="match status" value="1"/>
</dbReference>
<evidence type="ECO:0000313" key="4">
    <source>
        <dbReference type="Proteomes" id="UP000629365"/>
    </source>
</evidence>
<keyword evidence="4" id="KW-1185">Reference proteome</keyword>
<evidence type="ECO:0000256" key="1">
    <source>
        <dbReference type="ARBA" id="ARBA00022729"/>
    </source>
</evidence>
<sequence>MLVGALALTACAASPSGATGDGEEKVLRWAATLPAHWDPVVQGSGFNFNLTALAYASLTEIDENGDAAPGLAESWDYNDEGTAVTFHLREGLTFQDDEPVNAEAIKLYIERAKTQENSALFGDLTSIESVTADSELDVTVHLNQVDHQIPLLLGKRTAQITSPTAAEDPKKLDQWPVGAGPFTVTEYVPESHIYFEKNEDYWDADNIHIDRLELSTAPDPSTLVASIETGVYDFAYGLDASQYDTAIDAGLDVSQHPVYSASNISLNINKAPFNDPAVVEAVRHSINRDEFLEKVTFGLGYATTQPFPEGYVAYDPESEDLWPYDPELSKQILEDAGYEPGEIVVDFVVSTDAVSNEIVQSQLAAIGITANITVAPDWATPFFAKDLTLSTYGTTGRESPVQTLTAHFGPDGPLNLSTPYEPDGFAEAIKVARETPLDSPDYAANLQAATRAGLQSEALIFTVGTPTLVVKSPKVSDLEQIPGQINLTGVTIGE</sequence>
<name>A0ABQ1RBX3_9MICO</name>
<keyword evidence="1" id="KW-0732">Signal</keyword>